<keyword evidence="3" id="KW-1185">Reference proteome</keyword>
<evidence type="ECO:0000256" key="1">
    <source>
        <dbReference type="SAM" id="MobiDB-lite"/>
    </source>
</evidence>
<dbReference type="AlphaFoldDB" id="G0N1W5"/>
<evidence type="ECO:0000313" key="2">
    <source>
        <dbReference type="EMBL" id="EGT50341.1"/>
    </source>
</evidence>
<organism evidence="3">
    <name type="scientific">Caenorhabditis brenneri</name>
    <name type="common">Nematode worm</name>
    <dbReference type="NCBI Taxonomy" id="135651"/>
    <lineage>
        <taxon>Eukaryota</taxon>
        <taxon>Metazoa</taxon>
        <taxon>Ecdysozoa</taxon>
        <taxon>Nematoda</taxon>
        <taxon>Chromadorea</taxon>
        <taxon>Rhabditida</taxon>
        <taxon>Rhabditina</taxon>
        <taxon>Rhabditomorpha</taxon>
        <taxon>Rhabditoidea</taxon>
        <taxon>Rhabditidae</taxon>
        <taxon>Peloderinae</taxon>
        <taxon>Caenorhabditis</taxon>
    </lineage>
</organism>
<name>G0N1W5_CAEBE</name>
<feature type="compositionally biased region" description="Low complexity" evidence="1">
    <location>
        <begin position="1"/>
        <end position="13"/>
    </location>
</feature>
<gene>
    <name evidence="2" type="ORF">CAEBREN_15016</name>
</gene>
<proteinExistence type="predicted"/>
<evidence type="ECO:0000313" key="3">
    <source>
        <dbReference type="Proteomes" id="UP000008068"/>
    </source>
</evidence>
<dbReference type="EMBL" id="GL379828">
    <property type="protein sequence ID" value="EGT50341.1"/>
    <property type="molecule type" value="Genomic_DNA"/>
</dbReference>
<dbReference type="InParanoid" id="G0N1W5"/>
<feature type="region of interest" description="Disordered" evidence="1">
    <location>
        <begin position="133"/>
        <end position="177"/>
    </location>
</feature>
<dbReference type="HOGENOM" id="CLU_1519192_0_0_1"/>
<protein>
    <submittedName>
        <fullName evidence="2">Uncharacterized protein</fullName>
    </submittedName>
</protein>
<feature type="compositionally biased region" description="Basic and acidic residues" evidence="1">
    <location>
        <begin position="17"/>
        <end position="26"/>
    </location>
</feature>
<sequence length="177" mass="20783">MDRYRNANNENNNPARDTGDGPEWRACRTRPVLGELRPSQYQSNDGRPPRRRISLDQIFRRLFGTSFEERVIRTGTMRVTLDINEQGVWGIVDVERPQERAVEQEISEEMENQNRLNEEIERDLGENAQRQQLGENNQHNNPDEPQDRQDLHDVLPNNHDELPDLPDAQFDNDNQEN</sequence>
<dbReference type="Proteomes" id="UP000008068">
    <property type="component" value="Unassembled WGS sequence"/>
</dbReference>
<feature type="compositionally biased region" description="Basic and acidic residues" evidence="1">
    <location>
        <begin position="141"/>
        <end position="162"/>
    </location>
</feature>
<reference evidence="3" key="1">
    <citation type="submission" date="2011-07" db="EMBL/GenBank/DDBJ databases">
        <authorList>
            <consortium name="Caenorhabditis brenneri Sequencing and Analysis Consortium"/>
            <person name="Wilson R.K."/>
        </authorList>
    </citation>
    <scope>NUCLEOTIDE SEQUENCE [LARGE SCALE GENOMIC DNA]</scope>
    <source>
        <strain evidence="3">PB2801</strain>
    </source>
</reference>
<feature type="region of interest" description="Disordered" evidence="1">
    <location>
        <begin position="1"/>
        <end position="26"/>
    </location>
</feature>
<accession>G0N1W5</accession>